<feature type="binding site" evidence="12">
    <location>
        <position position="67"/>
    </location>
    <ligand>
        <name>CoA</name>
        <dbReference type="ChEBI" id="CHEBI:57287"/>
    </ligand>
</feature>
<evidence type="ECO:0000256" key="10">
    <source>
        <dbReference type="ARBA" id="ARBA00049176"/>
    </source>
</evidence>
<comment type="catalytic activity">
    <reaction evidence="11">
        <text>apo-[peptidyl-carrier protein] + CoA = holo-[peptidyl-carrier protein] + adenosine 3',5'-bisphosphate + H(+)</text>
        <dbReference type="Rhea" id="RHEA:46228"/>
        <dbReference type="Rhea" id="RHEA-COMP:11479"/>
        <dbReference type="Rhea" id="RHEA-COMP:11480"/>
        <dbReference type="ChEBI" id="CHEBI:15378"/>
        <dbReference type="ChEBI" id="CHEBI:29999"/>
        <dbReference type="ChEBI" id="CHEBI:57287"/>
        <dbReference type="ChEBI" id="CHEBI:58343"/>
        <dbReference type="ChEBI" id="CHEBI:64479"/>
    </reaction>
</comment>
<protein>
    <recommendedName>
        <fullName evidence="5">Enterobactin synthase component D</fullName>
    </recommendedName>
    <alternativeName>
        <fullName evidence="8">4'-phosphopantetheinyl transferase EntD</fullName>
    </alternativeName>
    <alternativeName>
        <fullName evidence="9">Enterochelin synthase D</fullName>
    </alternativeName>
</protein>
<dbReference type="GO" id="GO:0005886">
    <property type="term" value="C:plasma membrane"/>
    <property type="evidence" value="ECO:0007669"/>
    <property type="project" value="TreeGrafter"/>
</dbReference>
<evidence type="ECO:0000256" key="11">
    <source>
        <dbReference type="ARBA" id="ARBA00049191"/>
    </source>
</evidence>
<gene>
    <name evidence="16" type="primary">npt</name>
    <name evidence="16" type="ORF">MARSALSMR5_03210</name>
</gene>
<feature type="binding site" evidence="12">
    <location>
        <begin position="103"/>
        <end position="104"/>
    </location>
    <ligand>
        <name>CoA</name>
        <dbReference type="ChEBI" id="CHEBI:57287"/>
    </ligand>
</feature>
<evidence type="ECO:0000256" key="8">
    <source>
        <dbReference type="ARBA" id="ARBA00029894"/>
    </source>
</evidence>
<sequence length="242" mass="27068">MSLLPACCSTPDDRWPWPQSLPGLELISLDFDPDNLKPDDFTISDIVPPPSVERAVAKRQAEYLAGRFCAREGLLRATGQPVVPALGDDRAPVWPTGCVGSITHTQGWAAAVIGQQIDYAGVGLDAEIIMPDERALPLCRQILTPSEQTRFRSELANHAGHFITLVFCLKETLFKALYPLVQKRFYFEHAEVLSWDPDGTARLRLLTHLSEQWPTNTELEARFVQEHDRLISLIVVPANHHN</sequence>
<evidence type="ECO:0000256" key="4">
    <source>
        <dbReference type="ARBA" id="ARBA00011503"/>
    </source>
</evidence>
<accession>A0A1W6KD65</accession>
<comment type="catalytic activity">
    <reaction evidence="10">
        <text>apo-[aryl-carrier protein] + CoA = holo-[aryl-carrier protein] + adenosine 3',5'-bisphosphate + H(+)</text>
        <dbReference type="Rhea" id="RHEA:48404"/>
        <dbReference type="Rhea" id="RHEA-COMP:15903"/>
        <dbReference type="Rhea" id="RHEA-COMP:17557"/>
        <dbReference type="ChEBI" id="CHEBI:15378"/>
        <dbReference type="ChEBI" id="CHEBI:29999"/>
        <dbReference type="ChEBI" id="CHEBI:57287"/>
        <dbReference type="ChEBI" id="CHEBI:58343"/>
        <dbReference type="ChEBI" id="CHEBI:64479"/>
    </reaction>
</comment>
<dbReference type="Pfam" id="PF01648">
    <property type="entry name" value="ACPS"/>
    <property type="match status" value="1"/>
</dbReference>
<reference evidence="16 17" key="1">
    <citation type="submission" date="2017-04" db="EMBL/GenBank/DDBJ databases">
        <title>Genome Sequence of Marinobacter salarius strain SMR5 Isolated from a culture of the Diatom Skeletonema marinoi.</title>
        <authorList>
            <person name="Topel M."/>
            <person name="Pinder M.I.M."/>
            <person name="Johansson O.N."/>
            <person name="Kourtchenko O."/>
            <person name="Godhe A."/>
            <person name="Clarke A.K."/>
        </authorList>
    </citation>
    <scope>NUCLEOTIDE SEQUENCE [LARGE SCALE GENOMIC DNA]</scope>
    <source>
        <strain evidence="16 17">SMR5</strain>
    </source>
</reference>
<dbReference type="AlphaFoldDB" id="A0A1W6KD65"/>
<dbReference type="RefSeq" id="WP_085681514.1">
    <property type="nucleotide sequence ID" value="NZ_CP020931.1"/>
</dbReference>
<dbReference type="GO" id="GO:0009239">
    <property type="term" value="P:enterobactin biosynthetic process"/>
    <property type="evidence" value="ECO:0007669"/>
    <property type="project" value="UniProtKB-UniPathway"/>
</dbReference>
<evidence type="ECO:0000259" key="14">
    <source>
        <dbReference type="Pfam" id="PF01648"/>
    </source>
</evidence>
<evidence type="ECO:0000256" key="1">
    <source>
        <dbReference type="ARBA" id="ARBA00003937"/>
    </source>
</evidence>
<comment type="subunit">
    <text evidence="4">EntB, EntD, EntE, and EntF form a multienzyme complex called enterobactin synthase.</text>
</comment>
<dbReference type="InterPro" id="IPR037143">
    <property type="entry name" value="4-PPantetheinyl_Trfase_dom_sf"/>
</dbReference>
<dbReference type="EMBL" id="CP020931">
    <property type="protein sequence ID" value="ARM85252.1"/>
    <property type="molecule type" value="Genomic_DNA"/>
</dbReference>
<evidence type="ECO:0000256" key="13">
    <source>
        <dbReference type="PIRSR" id="PIRSR603542-2"/>
    </source>
</evidence>
<evidence type="ECO:0000256" key="2">
    <source>
        <dbReference type="ARBA" id="ARBA00004993"/>
    </source>
</evidence>
<dbReference type="PRINTS" id="PR01399">
    <property type="entry name" value="ENTSNTHTASED"/>
</dbReference>
<name>A0A1W6KD65_9GAMM</name>
<proteinExistence type="inferred from homology"/>
<dbReference type="InterPro" id="IPR008278">
    <property type="entry name" value="4-PPantetheinyl_Trfase_dom"/>
</dbReference>
<feature type="binding site" evidence="12">
    <location>
        <position position="171"/>
    </location>
    <ligand>
        <name>CoA</name>
        <dbReference type="ChEBI" id="CHEBI:57287"/>
    </ligand>
</feature>
<dbReference type="GO" id="GO:0009366">
    <property type="term" value="C:enterobactin synthetase complex"/>
    <property type="evidence" value="ECO:0007669"/>
    <property type="project" value="InterPro"/>
</dbReference>
<dbReference type="InterPro" id="IPR041354">
    <property type="entry name" value="4PPT_N"/>
</dbReference>
<feature type="binding site" evidence="12">
    <location>
        <position position="175"/>
    </location>
    <ligand>
        <name>CoA</name>
        <dbReference type="ChEBI" id="CHEBI:57287"/>
    </ligand>
</feature>
<evidence type="ECO:0000313" key="16">
    <source>
        <dbReference type="EMBL" id="ARM85252.1"/>
    </source>
</evidence>
<keyword evidence="13" id="KW-0479">Metal-binding</keyword>
<dbReference type="SUPFAM" id="SSF56214">
    <property type="entry name" value="4'-phosphopantetheinyl transferase"/>
    <property type="match status" value="1"/>
</dbReference>
<evidence type="ECO:0000313" key="17">
    <source>
        <dbReference type="Proteomes" id="UP000193100"/>
    </source>
</evidence>
<dbReference type="PANTHER" id="PTHR38096">
    <property type="entry name" value="ENTEROBACTIN SYNTHASE COMPONENT D"/>
    <property type="match status" value="1"/>
</dbReference>
<feature type="domain" description="4'-phosphopantetheinyl transferase N-terminal" evidence="15">
    <location>
        <begin position="52"/>
        <end position="113"/>
    </location>
</feature>
<evidence type="ECO:0000256" key="9">
    <source>
        <dbReference type="ARBA" id="ARBA00031996"/>
    </source>
</evidence>
<dbReference type="InterPro" id="IPR003542">
    <property type="entry name" value="Enbac_synth_compD-like"/>
</dbReference>
<dbReference type="UniPathway" id="UPA00017"/>
<keyword evidence="6 16" id="KW-0808">Transferase</keyword>
<keyword evidence="7" id="KW-0259">Enterobactin biosynthesis</keyword>
<dbReference type="PANTHER" id="PTHR38096:SF1">
    <property type="entry name" value="ENTEROBACTIN SYNTHASE COMPONENT D"/>
    <property type="match status" value="1"/>
</dbReference>
<evidence type="ECO:0000256" key="6">
    <source>
        <dbReference type="ARBA" id="ARBA00022679"/>
    </source>
</evidence>
<comment type="cofactor">
    <cofactor evidence="13">
        <name>Mg(2+)</name>
        <dbReference type="ChEBI" id="CHEBI:18420"/>
    </cofactor>
</comment>
<dbReference type="GeneID" id="77257136"/>
<keyword evidence="13" id="KW-0460">Magnesium</keyword>
<evidence type="ECO:0000256" key="7">
    <source>
        <dbReference type="ARBA" id="ARBA00023191"/>
    </source>
</evidence>
<feature type="binding site" evidence="12">
    <location>
        <position position="125"/>
    </location>
    <ligand>
        <name>CoA</name>
        <dbReference type="ChEBI" id="CHEBI:57287"/>
    </ligand>
</feature>
<feature type="binding site" evidence="13">
    <location>
        <position position="126"/>
    </location>
    <ligand>
        <name>Mg(2+)</name>
        <dbReference type="ChEBI" id="CHEBI:18420"/>
    </ligand>
</feature>
<evidence type="ECO:0000259" key="15">
    <source>
        <dbReference type="Pfam" id="PF17837"/>
    </source>
</evidence>
<organism evidence="16 17">
    <name type="scientific">Marinobacter salarius</name>
    <dbReference type="NCBI Taxonomy" id="1420917"/>
    <lineage>
        <taxon>Bacteria</taxon>
        <taxon>Pseudomonadati</taxon>
        <taxon>Pseudomonadota</taxon>
        <taxon>Gammaproteobacteria</taxon>
        <taxon>Pseudomonadales</taxon>
        <taxon>Marinobacteraceae</taxon>
        <taxon>Marinobacter</taxon>
    </lineage>
</organism>
<feature type="binding site" evidence="13">
    <location>
        <position position="125"/>
    </location>
    <ligand>
        <name>Mg(2+)</name>
        <dbReference type="ChEBI" id="CHEBI:18420"/>
    </ligand>
</feature>
<feature type="domain" description="4'-phosphopantetheinyl transferase" evidence="14">
    <location>
        <begin position="121"/>
        <end position="215"/>
    </location>
</feature>
<comment type="similarity">
    <text evidence="3">Belongs to the P-Pant transferase superfamily. EntD family.</text>
</comment>
<evidence type="ECO:0000256" key="5">
    <source>
        <dbReference type="ARBA" id="ARBA00019087"/>
    </source>
</evidence>
<evidence type="ECO:0000256" key="3">
    <source>
        <dbReference type="ARBA" id="ARBA00008342"/>
    </source>
</evidence>
<dbReference type="Gene3D" id="3.90.470.20">
    <property type="entry name" value="4'-phosphopantetheinyl transferase domain"/>
    <property type="match status" value="1"/>
</dbReference>
<feature type="binding site" evidence="12">
    <location>
        <position position="59"/>
    </location>
    <ligand>
        <name>CoA</name>
        <dbReference type="ChEBI" id="CHEBI:57287"/>
    </ligand>
</feature>
<dbReference type="Proteomes" id="UP000193100">
    <property type="component" value="Chromosome"/>
</dbReference>
<dbReference type="GO" id="GO:0000287">
    <property type="term" value="F:magnesium ion binding"/>
    <property type="evidence" value="ECO:0007669"/>
    <property type="project" value="InterPro"/>
</dbReference>
<comment type="function">
    <text evidence="1">Involved in the biosynthesis of the siderophore enterobactin (enterochelin), which is a macrocyclic trimeric lactone of N-(2,3-dihydroxybenzoyl)-serine. The serine trilactone serves as a scaffolding for the three catechol functionalities that provide hexadentate coordination for the tightly ligated iron(2+) atoms. Plays an essential role in the assembly of the enterobactin by catalyzing the transfer of the 4'-phosphopantetheine (Ppant) moiety from coenzyme A to the apo-domains of both EntB (ArCP domain) and EntF (PCP domain) to yield their holo-forms which make them competent for the activation of 2,3-dihydroxybenzoate (DHB) and L-serine, respectively.</text>
</comment>
<dbReference type="Pfam" id="PF17837">
    <property type="entry name" value="4PPT_N"/>
    <property type="match status" value="1"/>
</dbReference>
<evidence type="ECO:0000256" key="12">
    <source>
        <dbReference type="PIRSR" id="PIRSR603542-1"/>
    </source>
</evidence>
<feature type="binding site" evidence="13">
    <location>
        <position position="127"/>
    </location>
    <ligand>
        <name>Mg(2+)</name>
        <dbReference type="ChEBI" id="CHEBI:18420"/>
    </ligand>
</feature>
<comment type="pathway">
    <text evidence="2">Siderophore biosynthesis; enterobactin biosynthesis.</text>
</comment>
<dbReference type="GO" id="GO:0008897">
    <property type="term" value="F:holo-[acyl-carrier-protein] synthase activity"/>
    <property type="evidence" value="ECO:0007669"/>
    <property type="project" value="InterPro"/>
</dbReference>